<evidence type="ECO:0000256" key="1">
    <source>
        <dbReference type="SAM" id="MobiDB-lite"/>
    </source>
</evidence>
<evidence type="ECO:0000259" key="3">
    <source>
        <dbReference type="Pfam" id="PF13193"/>
    </source>
</evidence>
<evidence type="ECO:0000313" key="4">
    <source>
        <dbReference type="EMBL" id="ABB24906.1"/>
    </source>
</evidence>
<dbReference type="EMBL" id="CP000096">
    <property type="protein sequence ID" value="ABB24906.1"/>
    <property type="molecule type" value="Genomic_DNA"/>
</dbReference>
<dbReference type="eggNOG" id="COG0318">
    <property type="taxonomic scope" value="Bacteria"/>
</dbReference>
<dbReference type="InterPro" id="IPR045851">
    <property type="entry name" value="AMP-bd_C_sf"/>
</dbReference>
<keyword evidence="5" id="KW-1185">Reference proteome</keyword>
<dbReference type="GO" id="GO:0016878">
    <property type="term" value="F:acid-thiol ligase activity"/>
    <property type="evidence" value="ECO:0007669"/>
    <property type="project" value="UniProtKB-ARBA"/>
</dbReference>
<feature type="domain" description="AMP-binding enzyme C-terminal" evidence="3">
    <location>
        <begin position="475"/>
        <end position="550"/>
    </location>
</feature>
<dbReference type="PANTHER" id="PTHR43767">
    <property type="entry name" value="LONG-CHAIN-FATTY-ACID--COA LIGASE"/>
    <property type="match status" value="1"/>
</dbReference>
<name>Q3B175_CHLL3</name>
<accession>Q3B175</accession>
<dbReference type="Gene3D" id="3.40.50.12780">
    <property type="entry name" value="N-terminal domain of ligase-like"/>
    <property type="match status" value="1"/>
</dbReference>
<dbReference type="PROSITE" id="PS00455">
    <property type="entry name" value="AMP_BINDING"/>
    <property type="match status" value="1"/>
</dbReference>
<proteinExistence type="predicted"/>
<dbReference type="InterPro" id="IPR050237">
    <property type="entry name" value="ATP-dep_AMP-bd_enzyme"/>
</dbReference>
<dbReference type="KEGG" id="plt:Plut_2064"/>
<dbReference type="AlphaFoldDB" id="Q3B175"/>
<dbReference type="RefSeq" id="WP_011358776.1">
    <property type="nucleotide sequence ID" value="NC_007512.1"/>
</dbReference>
<dbReference type="InterPro" id="IPR000873">
    <property type="entry name" value="AMP-dep_synth/lig_dom"/>
</dbReference>
<dbReference type="InterPro" id="IPR042099">
    <property type="entry name" value="ANL_N_sf"/>
</dbReference>
<dbReference type="Proteomes" id="UP000002709">
    <property type="component" value="Chromosome"/>
</dbReference>
<sequence length="560" mass="61733">MNAAHWTRRYDPGVPHTLQPYPEEGLVEVLRRAAAEAGDAPALWFKGRSMTYGELERESDAFARGLLSLGVRKGERVALLLPNSPQMLISEFGVWKTGAVAVPMNPLYSDTELEHAFRECGASAAVVLAPFYTKVAALRDCRTDGPLRLLIPTGIGEYLPPLKRMLFTLLYERPQGHRVDARRGDPPFQSILRSGRHGGSLPVPPRSDEPALFLFSGGTTGTPKCVVSTHRSLVISGMQIVTWFSVLLRKGSDPIMLNMPLFHVYGQAGIMTAALSGRHPMALVPNPRDLDDLLSTIRRVRPSVLPGVPTLFTALIAHPRVKRDPGLLRSLKLCVSGAAPLLQETKERFESLTGGRIIDAYSLTEMTLAGTFSPILGVYKPGSVGVPLPDVEVKIVDEATGEGPLGTNMVGEVLMRAPQMMRGYWQRPGESGEALREGWLLTGDLGYMDEDGYLFVVDRKKDVIKPGGFQVWPREVEEVIARHPAVLEVGVAGVHDPRQGEAVKAWVVLREGMRLELEELREHCRQDLAAYKVPRFLECRESLPKSQVGKVLRRKLKGDD</sequence>
<dbReference type="PANTHER" id="PTHR43767:SF1">
    <property type="entry name" value="NONRIBOSOMAL PEPTIDE SYNTHASE PES1 (EUROFUNG)-RELATED"/>
    <property type="match status" value="1"/>
</dbReference>
<feature type="domain" description="AMP-dependent synthetase/ligase" evidence="2">
    <location>
        <begin position="31"/>
        <end position="425"/>
    </location>
</feature>
<dbReference type="InterPro" id="IPR020845">
    <property type="entry name" value="AMP-binding_CS"/>
</dbReference>
<keyword evidence="4" id="KW-0436">Ligase</keyword>
<evidence type="ECO:0000259" key="2">
    <source>
        <dbReference type="Pfam" id="PF00501"/>
    </source>
</evidence>
<dbReference type="Pfam" id="PF13193">
    <property type="entry name" value="AMP-binding_C"/>
    <property type="match status" value="1"/>
</dbReference>
<dbReference type="Gene3D" id="3.30.300.30">
    <property type="match status" value="1"/>
</dbReference>
<dbReference type="InterPro" id="IPR025110">
    <property type="entry name" value="AMP-bd_C"/>
</dbReference>
<dbReference type="STRING" id="319225.Plut_2064"/>
<dbReference type="OrthoDB" id="9803968at2"/>
<dbReference type="Pfam" id="PF00501">
    <property type="entry name" value="AMP-binding"/>
    <property type="match status" value="1"/>
</dbReference>
<protein>
    <submittedName>
        <fullName evidence="4">Long-chain fatty-acid-CoA ligase</fullName>
    </submittedName>
</protein>
<dbReference type="SUPFAM" id="SSF56801">
    <property type="entry name" value="Acetyl-CoA synthetase-like"/>
    <property type="match status" value="1"/>
</dbReference>
<gene>
    <name evidence="4" type="ordered locus">Plut_2064</name>
</gene>
<organism evidence="4 5">
    <name type="scientific">Chlorobium luteolum (strain DSM 273 / BCRC 81028 / 2530)</name>
    <name type="common">Pelodictyon luteolum</name>
    <dbReference type="NCBI Taxonomy" id="319225"/>
    <lineage>
        <taxon>Bacteria</taxon>
        <taxon>Pseudomonadati</taxon>
        <taxon>Chlorobiota</taxon>
        <taxon>Chlorobiia</taxon>
        <taxon>Chlorobiales</taxon>
        <taxon>Chlorobiaceae</taxon>
        <taxon>Chlorobium/Pelodictyon group</taxon>
        <taxon>Pelodictyon</taxon>
    </lineage>
</organism>
<evidence type="ECO:0000313" key="5">
    <source>
        <dbReference type="Proteomes" id="UP000002709"/>
    </source>
</evidence>
<reference evidence="5" key="1">
    <citation type="submission" date="2005-08" db="EMBL/GenBank/DDBJ databases">
        <title>Complete sequence of Pelodictyon luteolum DSM 273.</title>
        <authorList>
            <consortium name="US DOE Joint Genome Institute"/>
            <person name="Copeland A."/>
            <person name="Lucas S."/>
            <person name="Lapidus A."/>
            <person name="Barry K."/>
            <person name="Detter J.C."/>
            <person name="Glavina T."/>
            <person name="Hammon N."/>
            <person name="Israni S."/>
            <person name="Pitluck S."/>
            <person name="Bryant D."/>
            <person name="Schmutz J."/>
            <person name="Larimer F."/>
            <person name="Land M."/>
            <person name="Kyrpides N."/>
            <person name="Ivanova N."/>
            <person name="Richardson P."/>
        </authorList>
    </citation>
    <scope>NUCLEOTIDE SEQUENCE [LARGE SCALE GENOMIC DNA]</scope>
    <source>
        <strain evidence="5">DSM 273 / BCRC 81028 / 2530</strain>
    </source>
</reference>
<dbReference type="HOGENOM" id="CLU_000022_59_7_10"/>
<feature type="region of interest" description="Disordered" evidence="1">
    <location>
        <begin position="182"/>
        <end position="204"/>
    </location>
</feature>